<gene>
    <name evidence="1" type="ORF">A2U01_0006421</name>
</gene>
<proteinExistence type="predicted"/>
<name>A0A392MEI6_9FABA</name>
<dbReference type="GO" id="GO:0008233">
    <property type="term" value="F:peptidase activity"/>
    <property type="evidence" value="ECO:0007669"/>
    <property type="project" value="UniProtKB-KW"/>
</dbReference>
<comment type="caution">
    <text evidence="1">The sequence shown here is derived from an EMBL/GenBank/DDBJ whole genome shotgun (WGS) entry which is preliminary data.</text>
</comment>
<evidence type="ECO:0000313" key="1">
    <source>
        <dbReference type="EMBL" id="MCH85573.1"/>
    </source>
</evidence>
<keyword evidence="1" id="KW-0378">Hydrolase</keyword>
<accession>A0A392MEI6</accession>
<feature type="non-terminal residue" evidence="1">
    <location>
        <position position="1"/>
    </location>
</feature>
<dbReference type="EMBL" id="LXQA010008765">
    <property type="protein sequence ID" value="MCH85573.1"/>
    <property type="molecule type" value="Genomic_DNA"/>
</dbReference>
<reference evidence="1 2" key="1">
    <citation type="journal article" date="2018" name="Front. Plant Sci.">
        <title>Red Clover (Trifolium pratense) and Zigzag Clover (T. medium) - A Picture of Genomic Similarities and Differences.</title>
        <authorList>
            <person name="Dluhosova J."/>
            <person name="Istvanek J."/>
            <person name="Nedelnik J."/>
            <person name="Repkova J."/>
        </authorList>
    </citation>
    <scope>NUCLEOTIDE SEQUENCE [LARGE SCALE GENOMIC DNA]</scope>
    <source>
        <strain evidence="2">cv. 10/8</strain>
        <tissue evidence="1">Leaf</tissue>
    </source>
</reference>
<dbReference type="Proteomes" id="UP000265520">
    <property type="component" value="Unassembled WGS sequence"/>
</dbReference>
<keyword evidence="1" id="KW-0645">Protease</keyword>
<organism evidence="1 2">
    <name type="scientific">Trifolium medium</name>
    <dbReference type="NCBI Taxonomy" id="97028"/>
    <lineage>
        <taxon>Eukaryota</taxon>
        <taxon>Viridiplantae</taxon>
        <taxon>Streptophyta</taxon>
        <taxon>Embryophyta</taxon>
        <taxon>Tracheophyta</taxon>
        <taxon>Spermatophyta</taxon>
        <taxon>Magnoliopsida</taxon>
        <taxon>eudicotyledons</taxon>
        <taxon>Gunneridae</taxon>
        <taxon>Pentapetalae</taxon>
        <taxon>rosids</taxon>
        <taxon>fabids</taxon>
        <taxon>Fabales</taxon>
        <taxon>Fabaceae</taxon>
        <taxon>Papilionoideae</taxon>
        <taxon>50 kb inversion clade</taxon>
        <taxon>NPAAA clade</taxon>
        <taxon>Hologalegina</taxon>
        <taxon>IRL clade</taxon>
        <taxon>Trifolieae</taxon>
        <taxon>Trifolium</taxon>
    </lineage>
</organism>
<dbReference type="AlphaFoldDB" id="A0A392MEI6"/>
<keyword evidence="2" id="KW-1185">Reference proteome</keyword>
<dbReference type="GO" id="GO:0006508">
    <property type="term" value="P:proteolysis"/>
    <property type="evidence" value="ECO:0007669"/>
    <property type="project" value="UniProtKB-KW"/>
</dbReference>
<evidence type="ECO:0000313" key="2">
    <source>
        <dbReference type="Proteomes" id="UP000265520"/>
    </source>
</evidence>
<sequence length="38" mass="4511">ARYFVDEVKDKTGKDIDVSTWDREFVDDLPEQENGFVF</sequence>
<protein>
    <submittedName>
        <fullName evidence="1">Ubiquitin-like-specific protease ESD4-like</fullName>
    </submittedName>
</protein>